<proteinExistence type="inferred from homology"/>
<sequence length="269" mass="29247">MKSFAIHFLFDLKTGIRDKTLLLMNYIFPLGFYLAMGGIMPQLNPQYKDILIPSMIFFTLLVGTVLGMPNTLVTSRNNGIFRSYKINGIPKFSMLAIPTISTIFHTVIVTIIILISAPTLFDAKLPENIGALALIFATMAIACSGLALLIGMISNNTSVTVIYAQVLFLPSMLIGGLMMPLDSLPKSIKGFSKLLPTTYAMDAFQSLVVQEKSAFKPVYSLSILLATGVLSYLLAAYLFRLDNNNTSKSKSAFIALVAIVPLALGALFL</sequence>
<evidence type="ECO:0000256" key="1">
    <source>
        <dbReference type="ARBA" id="ARBA00004141"/>
    </source>
</evidence>
<keyword evidence="5" id="KW-0813">Transport</keyword>
<evidence type="ECO:0000313" key="8">
    <source>
        <dbReference type="Proteomes" id="UP000736583"/>
    </source>
</evidence>
<feature type="transmembrane region" description="Helical" evidence="5">
    <location>
        <begin position="51"/>
        <end position="73"/>
    </location>
</feature>
<evidence type="ECO:0000259" key="6">
    <source>
        <dbReference type="PROSITE" id="PS51012"/>
    </source>
</evidence>
<organism evidence="7 8">
    <name type="scientific">Clostridium simiarum</name>
    <dbReference type="NCBI Taxonomy" id="2841506"/>
    <lineage>
        <taxon>Bacteria</taxon>
        <taxon>Bacillati</taxon>
        <taxon>Bacillota</taxon>
        <taxon>Clostridia</taxon>
        <taxon>Eubacteriales</taxon>
        <taxon>Clostridiaceae</taxon>
        <taxon>Clostridium</taxon>
    </lineage>
</organism>
<gene>
    <name evidence="7" type="ORF">KQI89_15585</name>
</gene>
<feature type="transmembrane region" description="Helical" evidence="5">
    <location>
        <begin position="21"/>
        <end position="39"/>
    </location>
</feature>
<name>A0ABS6F437_9CLOT</name>
<dbReference type="Proteomes" id="UP000736583">
    <property type="component" value="Unassembled WGS sequence"/>
</dbReference>
<dbReference type="InterPro" id="IPR013525">
    <property type="entry name" value="ABC2_TM"/>
</dbReference>
<feature type="transmembrane region" description="Helical" evidence="5">
    <location>
        <begin position="251"/>
        <end position="268"/>
    </location>
</feature>
<dbReference type="EMBL" id="JAHLQL010000007">
    <property type="protein sequence ID" value="MBU5593170.1"/>
    <property type="molecule type" value="Genomic_DNA"/>
</dbReference>
<dbReference type="PIRSF" id="PIRSF006648">
    <property type="entry name" value="DrrB"/>
    <property type="match status" value="1"/>
</dbReference>
<keyword evidence="5" id="KW-1003">Cell membrane</keyword>
<keyword evidence="8" id="KW-1185">Reference proteome</keyword>
<evidence type="ECO:0000256" key="3">
    <source>
        <dbReference type="ARBA" id="ARBA00022989"/>
    </source>
</evidence>
<comment type="caution">
    <text evidence="7">The sequence shown here is derived from an EMBL/GenBank/DDBJ whole genome shotgun (WGS) entry which is preliminary data.</text>
</comment>
<accession>A0ABS6F437</accession>
<feature type="transmembrane region" description="Helical" evidence="5">
    <location>
        <begin position="218"/>
        <end position="239"/>
    </location>
</feature>
<dbReference type="PANTHER" id="PTHR43027:SF1">
    <property type="entry name" value="DOXORUBICIN RESISTANCE ABC TRANSPORTER PERMEASE PROTEIN DRRC-RELATED"/>
    <property type="match status" value="1"/>
</dbReference>
<feature type="domain" description="ABC transmembrane type-2" evidence="6">
    <location>
        <begin position="16"/>
        <end position="242"/>
    </location>
</feature>
<dbReference type="Pfam" id="PF01061">
    <property type="entry name" value="ABC2_membrane"/>
    <property type="match status" value="1"/>
</dbReference>
<dbReference type="PROSITE" id="PS51012">
    <property type="entry name" value="ABC_TM2"/>
    <property type="match status" value="1"/>
</dbReference>
<feature type="transmembrane region" description="Helical" evidence="5">
    <location>
        <begin position="162"/>
        <end position="181"/>
    </location>
</feature>
<comment type="similarity">
    <text evidence="5">Belongs to the ABC-2 integral membrane protein family.</text>
</comment>
<keyword evidence="2 5" id="KW-0812">Transmembrane</keyword>
<dbReference type="RefSeq" id="WP_216457852.1">
    <property type="nucleotide sequence ID" value="NZ_JAHLQL010000007.1"/>
</dbReference>
<reference evidence="7 8" key="1">
    <citation type="submission" date="2021-06" db="EMBL/GenBank/DDBJ databases">
        <authorList>
            <person name="Sun Q."/>
            <person name="Li D."/>
        </authorList>
    </citation>
    <scope>NUCLEOTIDE SEQUENCE [LARGE SCALE GENOMIC DNA]</scope>
    <source>
        <strain evidence="7 8">MSJ-4</strain>
    </source>
</reference>
<keyword evidence="4 5" id="KW-0472">Membrane</keyword>
<dbReference type="PANTHER" id="PTHR43027">
    <property type="entry name" value="DOXORUBICIN RESISTANCE ABC TRANSPORTER PERMEASE PROTEIN DRRC-RELATED"/>
    <property type="match status" value="1"/>
</dbReference>
<feature type="transmembrane region" description="Helical" evidence="5">
    <location>
        <begin position="129"/>
        <end position="150"/>
    </location>
</feature>
<evidence type="ECO:0000256" key="2">
    <source>
        <dbReference type="ARBA" id="ARBA00022692"/>
    </source>
</evidence>
<comment type="subcellular location">
    <subcellularLocation>
        <location evidence="5">Cell membrane</location>
        <topology evidence="5">Multi-pass membrane protein</topology>
    </subcellularLocation>
    <subcellularLocation>
        <location evidence="1">Membrane</location>
        <topology evidence="1">Multi-pass membrane protein</topology>
    </subcellularLocation>
</comment>
<dbReference type="InterPro" id="IPR000412">
    <property type="entry name" value="ABC_2_transport"/>
</dbReference>
<evidence type="ECO:0000313" key="7">
    <source>
        <dbReference type="EMBL" id="MBU5593170.1"/>
    </source>
</evidence>
<dbReference type="InterPro" id="IPR047817">
    <property type="entry name" value="ABC2_TM_bact-type"/>
</dbReference>
<keyword evidence="3 5" id="KW-1133">Transmembrane helix</keyword>
<dbReference type="InterPro" id="IPR052902">
    <property type="entry name" value="ABC-2_transporter"/>
</dbReference>
<evidence type="ECO:0000256" key="4">
    <source>
        <dbReference type="ARBA" id="ARBA00023136"/>
    </source>
</evidence>
<protein>
    <recommendedName>
        <fullName evidence="5">Transport permease protein</fullName>
    </recommendedName>
</protein>
<feature type="transmembrane region" description="Helical" evidence="5">
    <location>
        <begin position="94"/>
        <end position="117"/>
    </location>
</feature>
<evidence type="ECO:0000256" key="5">
    <source>
        <dbReference type="RuleBase" id="RU361157"/>
    </source>
</evidence>